<protein>
    <submittedName>
        <fullName evidence="1">Uncharacterized protein</fullName>
    </submittedName>
</protein>
<dbReference type="AlphaFoldDB" id="A0A833RSH4"/>
<accession>A0A833RSH4</accession>
<dbReference type="Proteomes" id="UP000655588">
    <property type="component" value="Unassembled WGS sequence"/>
</dbReference>
<proteinExistence type="predicted"/>
<reference evidence="1" key="1">
    <citation type="submission" date="2019-11" db="EMBL/GenBank/DDBJ databases">
        <title>The nuclear and mitochondrial genomes of Frieseomelitta varia - a highly eusocial stingless bee (Meliponini) with a permanently sterile worker caste.</title>
        <authorList>
            <person name="Freitas F.C.P."/>
            <person name="Lourenco A.P."/>
            <person name="Nunes F.M.F."/>
            <person name="Paschoal A.R."/>
            <person name="Abreu F.C.P."/>
            <person name="Barbin F.O."/>
            <person name="Bataglia L."/>
            <person name="Cardoso-Junior C.A.M."/>
            <person name="Cervoni M.S."/>
            <person name="Silva S.R."/>
            <person name="Dalarmi F."/>
            <person name="Del Lama M.A."/>
            <person name="Depintor T.S."/>
            <person name="Ferreira K.M."/>
            <person name="Goria P.S."/>
            <person name="Jaskot M.C."/>
            <person name="Lago D.C."/>
            <person name="Luna-Lucena D."/>
            <person name="Moda L.M."/>
            <person name="Nascimento L."/>
            <person name="Pedrino M."/>
            <person name="Rabico F.O."/>
            <person name="Sanches F.C."/>
            <person name="Santos D.E."/>
            <person name="Santos C.G."/>
            <person name="Vieira J."/>
            <person name="Lopes T.F."/>
            <person name="Barchuk A.R."/>
            <person name="Hartfelder K."/>
            <person name="Simoes Z.L.P."/>
            <person name="Bitondi M.M.G."/>
            <person name="Pinheiro D.G."/>
        </authorList>
    </citation>
    <scope>NUCLEOTIDE SEQUENCE</scope>
    <source>
        <strain evidence="1">USP_RPSP 00005682</strain>
        <tissue evidence="1">Whole individual</tissue>
    </source>
</reference>
<sequence length="41" mass="4826">MYVGYCVIFLSLCSCVSLVRPILRREIIIPFFLLVRFGVCW</sequence>
<name>A0A833RSH4_9HYME</name>
<dbReference type="EMBL" id="WNWW01000838">
    <property type="protein sequence ID" value="KAF3421626.1"/>
    <property type="molecule type" value="Genomic_DNA"/>
</dbReference>
<keyword evidence="2" id="KW-1185">Reference proteome</keyword>
<evidence type="ECO:0000313" key="2">
    <source>
        <dbReference type="Proteomes" id="UP000655588"/>
    </source>
</evidence>
<comment type="caution">
    <text evidence="1">The sequence shown here is derived from an EMBL/GenBank/DDBJ whole genome shotgun (WGS) entry which is preliminary data.</text>
</comment>
<gene>
    <name evidence="1" type="ORF">E2986_12180</name>
</gene>
<evidence type="ECO:0000313" key="1">
    <source>
        <dbReference type="EMBL" id="KAF3421626.1"/>
    </source>
</evidence>
<organism evidence="1 2">
    <name type="scientific">Frieseomelitta varia</name>
    <dbReference type="NCBI Taxonomy" id="561572"/>
    <lineage>
        <taxon>Eukaryota</taxon>
        <taxon>Metazoa</taxon>
        <taxon>Ecdysozoa</taxon>
        <taxon>Arthropoda</taxon>
        <taxon>Hexapoda</taxon>
        <taxon>Insecta</taxon>
        <taxon>Pterygota</taxon>
        <taxon>Neoptera</taxon>
        <taxon>Endopterygota</taxon>
        <taxon>Hymenoptera</taxon>
        <taxon>Apocrita</taxon>
        <taxon>Aculeata</taxon>
        <taxon>Apoidea</taxon>
        <taxon>Anthophila</taxon>
        <taxon>Apidae</taxon>
        <taxon>Frieseomelitta</taxon>
    </lineage>
</organism>